<comment type="catalytic activity">
    <reaction evidence="7">
        <text>NAD(+) + H2O = ADP-D-ribose + nicotinamide + H(+)</text>
        <dbReference type="Rhea" id="RHEA:16301"/>
        <dbReference type="ChEBI" id="CHEBI:15377"/>
        <dbReference type="ChEBI" id="CHEBI:15378"/>
        <dbReference type="ChEBI" id="CHEBI:17154"/>
        <dbReference type="ChEBI" id="CHEBI:57540"/>
        <dbReference type="ChEBI" id="CHEBI:57967"/>
        <dbReference type="EC" id="3.2.2.6"/>
    </reaction>
    <physiologicalReaction direction="left-to-right" evidence="7">
        <dbReference type="Rhea" id="RHEA:16302"/>
    </physiologicalReaction>
</comment>
<dbReference type="SUPFAM" id="SSF52058">
    <property type="entry name" value="L domain-like"/>
    <property type="match status" value="1"/>
</dbReference>
<dbReference type="GO" id="GO:0043531">
    <property type="term" value="F:ADP binding"/>
    <property type="evidence" value="ECO:0007669"/>
    <property type="project" value="InterPro"/>
</dbReference>
<dbReference type="HOGENOM" id="CLU_247892_0_0_1"/>
<dbReference type="FunFam" id="1.10.8.430:FF:000002">
    <property type="entry name" value="Disease resistance protein (TIR-NBS-LRR class)"/>
    <property type="match status" value="3"/>
</dbReference>
<dbReference type="eggNOG" id="ENOG502R41B">
    <property type="taxonomic scope" value="Eukaryota"/>
</dbReference>
<dbReference type="InterPro" id="IPR058192">
    <property type="entry name" value="WHD_ROQ1-like"/>
</dbReference>
<dbReference type="OMA" id="LVGMENH"/>
<dbReference type="Pfam" id="PF01582">
    <property type="entry name" value="TIR"/>
    <property type="match status" value="2"/>
</dbReference>
<dbReference type="InterPro" id="IPR002182">
    <property type="entry name" value="NB-ARC"/>
</dbReference>
<dbReference type="Pfam" id="PF00931">
    <property type="entry name" value="NB-ARC"/>
    <property type="match status" value="2"/>
</dbReference>
<dbReference type="Proteomes" id="UP000032141">
    <property type="component" value="Chromosome C1"/>
</dbReference>
<keyword evidence="3" id="KW-0677">Repeat</keyword>
<dbReference type="Gene3D" id="3.40.50.10140">
    <property type="entry name" value="Toll/interleukin-1 receptor homology (TIR) domain"/>
    <property type="match status" value="2"/>
</dbReference>
<dbReference type="InterPro" id="IPR035897">
    <property type="entry name" value="Toll_tir_struct_dom_sf"/>
</dbReference>
<dbReference type="Gene3D" id="3.40.50.300">
    <property type="entry name" value="P-loop containing nucleotide triphosphate hydrolases"/>
    <property type="match status" value="4"/>
</dbReference>
<dbReference type="FunFam" id="3.80.10.10:FF:000386">
    <property type="entry name" value="Disease resistance protein RPS4"/>
    <property type="match status" value="1"/>
</dbReference>
<dbReference type="PROSITE" id="PS50104">
    <property type="entry name" value="TIR"/>
    <property type="match status" value="1"/>
</dbReference>
<dbReference type="FunFam" id="3.40.50.300:FF:001002">
    <property type="entry name" value="Disease resistance protein (TIR-NBS-LRR class)"/>
    <property type="match status" value="1"/>
</dbReference>
<dbReference type="InterPro" id="IPR011713">
    <property type="entry name" value="Leu-rich_rpt_3"/>
</dbReference>
<keyword evidence="2" id="KW-0433">Leucine-rich repeat</keyword>
<dbReference type="EC" id="3.2.2.6" evidence="1"/>
<keyword evidence="5" id="KW-0611">Plant defense</keyword>
<dbReference type="GO" id="GO:0007165">
    <property type="term" value="P:signal transduction"/>
    <property type="evidence" value="ECO:0007669"/>
    <property type="project" value="InterPro"/>
</dbReference>
<keyword evidence="6" id="KW-0520">NAD</keyword>
<dbReference type="SUPFAM" id="SSF46785">
    <property type="entry name" value="Winged helix' DNA-binding domain"/>
    <property type="match status" value="2"/>
</dbReference>
<accession>A0A0D3A810</accession>
<dbReference type="SUPFAM" id="SSF52540">
    <property type="entry name" value="P-loop containing nucleoside triphosphate hydrolases"/>
    <property type="match status" value="3"/>
</dbReference>
<dbReference type="Gene3D" id="1.10.8.430">
    <property type="entry name" value="Helical domain of apoptotic protease-activating factors"/>
    <property type="match status" value="3"/>
</dbReference>
<dbReference type="InterPro" id="IPR044974">
    <property type="entry name" value="Disease_R_plants"/>
</dbReference>
<dbReference type="Pfam" id="PF07725">
    <property type="entry name" value="LRR_3"/>
    <property type="match status" value="1"/>
</dbReference>
<dbReference type="InterPro" id="IPR042197">
    <property type="entry name" value="Apaf_helical"/>
</dbReference>
<evidence type="ECO:0000256" key="7">
    <source>
        <dbReference type="ARBA" id="ARBA00047304"/>
    </source>
</evidence>
<evidence type="ECO:0000256" key="6">
    <source>
        <dbReference type="ARBA" id="ARBA00023027"/>
    </source>
</evidence>
<dbReference type="SMART" id="SM00382">
    <property type="entry name" value="AAA"/>
    <property type="match status" value="3"/>
</dbReference>
<evidence type="ECO:0000256" key="3">
    <source>
        <dbReference type="ARBA" id="ARBA00022737"/>
    </source>
</evidence>
<evidence type="ECO:0000256" key="4">
    <source>
        <dbReference type="ARBA" id="ARBA00022801"/>
    </source>
</evidence>
<reference evidence="9" key="2">
    <citation type="submission" date="2015-03" db="UniProtKB">
        <authorList>
            <consortium name="EnsemblPlants"/>
        </authorList>
    </citation>
    <scope>IDENTIFICATION</scope>
</reference>
<dbReference type="InterPro" id="IPR027417">
    <property type="entry name" value="P-loop_NTPase"/>
</dbReference>
<name>A0A0D3A810_BRAOL</name>
<dbReference type="PANTHER" id="PTHR11017">
    <property type="entry name" value="LEUCINE-RICH REPEAT-CONTAINING PROTEIN"/>
    <property type="match status" value="1"/>
</dbReference>
<dbReference type="CDD" id="cd00009">
    <property type="entry name" value="AAA"/>
    <property type="match status" value="1"/>
</dbReference>
<evidence type="ECO:0000259" key="8">
    <source>
        <dbReference type="PROSITE" id="PS50104"/>
    </source>
</evidence>
<dbReference type="GO" id="GO:0061809">
    <property type="term" value="F:NAD+ nucleosidase activity, cyclic ADP-ribose generating"/>
    <property type="evidence" value="ECO:0007669"/>
    <property type="project" value="UniProtKB-EC"/>
</dbReference>
<dbReference type="InterPro" id="IPR000157">
    <property type="entry name" value="TIR_dom"/>
</dbReference>
<evidence type="ECO:0000256" key="2">
    <source>
        <dbReference type="ARBA" id="ARBA00022614"/>
    </source>
</evidence>
<dbReference type="FunFam" id="3.40.50.10140:FF:000007">
    <property type="entry name" value="Disease resistance protein (TIR-NBS-LRR class)"/>
    <property type="match status" value="1"/>
</dbReference>
<dbReference type="SMART" id="SM00255">
    <property type="entry name" value="TIR"/>
    <property type="match status" value="2"/>
</dbReference>
<dbReference type="SUPFAM" id="SSF52200">
    <property type="entry name" value="Toll/Interleukin receptor TIR domain"/>
    <property type="match status" value="1"/>
</dbReference>
<keyword evidence="10" id="KW-1185">Reference proteome</keyword>
<evidence type="ECO:0000256" key="5">
    <source>
        <dbReference type="ARBA" id="ARBA00022821"/>
    </source>
</evidence>
<proteinExistence type="predicted"/>
<evidence type="ECO:0000313" key="9">
    <source>
        <dbReference type="EnsemblPlants" id="Bo1g057070.1"/>
    </source>
</evidence>
<keyword evidence="4" id="KW-0378">Hydrolase</keyword>
<dbReference type="PRINTS" id="PR00364">
    <property type="entry name" value="DISEASERSIST"/>
</dbReference>
<dbReference type="Pfam" id="PF23282">
    <property type="entry name" value="WHD_ROQ1"/>
    <property type="match status" value="3"/>
</dbReference>
<dbReference type="InterPro" id="IPR032675">
    <property type="entry name" value="LRR_dom_sf"/>
</dbReference>
<dbReference type="EnsemblPlants" id="Bo1g057070.1">
    <property type="protein sequence ID" value="Bo1g057070.1"/>
    <property type="gene ID" value="Bo1g057070"/>
</dbReference>
<protein>
    <recommendedName>
        <fullName evidence="1">ADP-ribosyl cyclase/cyclic ADP-ribose hydrolase</fullName>
        <ecNumber evidence="1">3.2.2.6</ecNumber>
    </recommendedName>
</protein>
<dbReference type="InterPro" id="IPR003593">
    <property type="entry name" value="AAA+_ATPase"/>
</dbReference>
<evidence type="ECO:0000256" key="1">
    <source>
        <dbReference type="ARBA" id="ARBA00011982"/>
    </source>
</evidence>
<dbReference type="Gramene" id="Bo1g057070.1">
    <property type="protein sequence ID" value="Bo1g057070.1"/>
    <property type="gene ID" value="Bo1g057070"/>
</dbReference>
<dbReference type="GO" id="GO:0006952">
    <property type="term" value="P:defense response"/>
    <property type="evidence" value="ECO:0007669"/>
    <property type="project" value="UniProtKB-KW"/>
</dbReference>
<feature type="domain" description="TIR" evidence="8">
    <location>
        <begin position="803"/>
        <end position="982"/>
    </location>
</feature>
<sequence>MVGIWGPAGIGKTTIARALHRKLSSNFTHSAFMESTRGSRETHHPFILKQYFNVLLVLDDVYDSRQLKAMADETQSFRYGSRIIITTNDKKLLKAHGINHVNFPCSSEALEIFCLSAFDQKSPYVGFEELAKEITGFAGNLPLGLNVYGSYLRGMSKGEWIHAFPRLRTSLHTNIEKVIRRDYETLCNKNKDLFLHIACFFKGENTSNLGDYFSNLDIRRGLQVLVEKSLIFKDNNGARLVMHNLLEQLGIEISRKEYIDENGRRAREICDVLNDDRGSGSVRGTDHVLTAIKDDISIGERAYERTIDALPTLSLLPSSSTHQIFISFREADVRDSFLSHMLMERDESNSVWRPPDVKTQIGSLGSIFEEDRVWRPDVRDMKTCMETRCSRSCMETRSCMVSERFSGDHERDESNSVWRPPDVKTQIGSLGSIFEEDRVWRPVGDVEKWKQALYEVVSISGYYSRDWKNEAEMMEKVANDVLNKLNMAAPSRDFDGLVGMENHITQISSMLSLGSNDVRMVGILGPAGIGKTTIARALYNKLSNSFTQTAFMESIRGSGEKIHSDDYAFMLHLQEQLLCQTFNHKDLKIHHLGVAEERLKDKKILVVLDDRKTQWFGNGSRIIITTTDKKLLKAHGINDIYHVEFPCSSDALEIFCISAFDQKSAHVGFEELAMEVTQLAGDLPLGLSVFGSYLRGRSKEEWIEELSTLRKSLVPEIKEILRCDYEALWDKDKYLFLHIACFFNGKKITNLIKHLSNLDVTHGLQILSEKSLISIDKDARLVMHSLLEQLGKEIAQKEYRDEYGKCKFIVDTPEIGDMSAEPSSVTCMKEFRNKGITVFIDNDIERSKTIGPELEEAIKGSRVSIVIISKNHASSTWCLDELVLIMKCRKELGQIVMTIFYDLEPADVKKQKGYFGSVFKKTCEGKSVEDVEKWKQALREVALIAGFDSTTWNIYGGFDLSLVRNDEAEMMEKVANDVLNKLNMAAPSRDFDGLVGMENHITQISSMLSLGSNDVRMVGILGPAGIGKTTIARALYNKLSNSFTQTAFMESIRGSAKSHGYRKTQWFGNGSRIIMTTKALEAHGIDHIYHVGFPLLPQAYEIFCLYAFGQKFPYDGYEDLAMEVTGLAGDLPLGLRVFGSYLRGMSKEEWIEALPRLRTSLDGDIEKVLRFSYEALCDNAKDLFLYIACLFEGESISYLEKCLAHSDLEVKHGLRVLANNSLISITDEHLVMHNLVEQLGKEIIRQEHKDEPERRKFLVDAREICDVLTDNTGSGSVLGIDLDIMAIKDELCIDKRAFEGMTRLQFLRFKSPYSSGKNNKLILPLDLNNLPRKLRVLSWDEFPLRCLPPDFAAEFLVILEMRNSSIEKLWKGAPRLRHLKLMDMSYSLKLKDVPGVSNATNLETLILNSCESLVEVPTWIKNLSRLTQLKMVGCKKLKVLPTNINMESLYHLDLSHCTQLKTFPEISTRIGYLDLENTGIEEVPSSIRSWPDLAKLSMRGCKSLRMFPDVLDGMDELN</sequence>
<organism evidence="9 10">
    <name type="scientific">Brassica oleracea var. oleracea</name>
    <dbReference type="NCBI Taxonomy" id="109376"/>
    <lineage>
        <taxon>Eukaryota</taxon>
        <taxon>Viridiplantae</taxon>
        <taxon>Streptophyta</taxon>
        <taxon>Embryophyta</taxon>
        <taxon>Tracheophyta</taxon>
        <taxon>Spermatophyta</taxon>
        <taxon>Magnoliopsida</taxon>
        <taxon>eudicotyledons</taxon>
        <taxon>Gunneridae</taxon>
        <taxon>Pentapetalae</taxon>
        <taxon>rosids</taxon>
        <taxon>malvids</taxon>
        <taxon>Brassicales</taxon>
        <taxon>Brassicaceae</taxon>
        <taxon>Brassiceae</taxon>
        <taxon>Brassica</taxon>
    </lineage>
</organism>
<reference evidence="9 10" key="1">
    <citation type="journal article" date="2014" name="Genome Biol.">
        <title>Transcriptome and methylome profiling reveals relics of genome dominance in the mesopolyploid Brassica oleracea.</title>
        <authorList>
            <person name="Parkin I.A."/>
            <person name="Koh C."/>
            <person name="Tang H."/>
            <person name="Robinson S.J."/>
            <person name="Kagale S."/>
            <person name="Clarke W.E."/>
            <person name="Town C.D."/>
            <person name="Nixon J."/>
            <person name="Krishnakumar V."/>
            <person name="Bidwell S.L."/>
            <person name="Denoeud F."/>
            <person name="Belcram H."/>
            <person name="Links M.G."/>
            <person name="Just J."/>
            <person name="Clarke C."/>
            <person name="Bender T."/>
            <person name="Huebert T."/>
            <person name="Mason A.S."/>
            <person name="Pires J.C."/>
            <person name="Barker G."/>
            <person name="Moore J."/>
            <person name="Walley P.G."/>
            <person name="Manoli S."/>
            <person name="Batley J."/>
            <person name="Edwards D."/>
            <person name="Nelson M.N."/>
            <person name="Wang X."/>
            <person name="Paterson A.H."/>
            <person name="King G."/>
            <person name="Bancroft I."/>
            <person name="Chalhoub B."/>
            <person name="Sharpe A.G."/>
        </authorList>
    </citation>
    <scope>NUCLEOTIDE SEQUENCE</scope>
    <source>
        <strain evidence="9 10">cv. TO1000</strain>
    </source>
</reference>
<dbReference type="InterPro" id="IPR036390">
    <property type="entry name" value="WH_DNA-bd_sf"/>
</dbReference>
<evidence type="ECO:0000313" key="10">
    <source>
        <dbReference type="Proteomes" id="UP000032141"/>
    </source>
</evidence>
<dbReference type="Gene3D" id="3.80.10.10">
    <property type="entry name" value="Ribonuclease Inhibitor"/>
    <property type="match status" value="1"/>
</dbReference>
<dbReference type="PANTHER" id="PTHR11017:SF482">
    <property type="entry name" value="TIR DOMAIN-CONTAINING PROTEIN"/>
    <property type="match status" value="1"/>
</dbReference>